<dbReference type="SUPFAM" id="SSF55331">
    <property type="entry name" value="Tautomerase/MIF"/>
    <property type="match status" value="1"/>
</dbReference>
<dbReference type="Proteomes" id="UP001200313">
    <property type="component" value="Unassembled WGS sequence"/>
</dbReference>
<evidence type="ECO:0000313" key="3">
    <source>
        <dbReference type="Proteomes" id="UP001200313"/>
    </source>
</evidence>
<keyword evidence="3" id="KW-1185">Reference proteome</keyword>
<dbReference type="Proteomes" id="UP001204562">
    <property type="component" value="Unassembled WGS sequence"/>
</dbReference>
<evidence type="ECO:0000313" key="4">
    <source>
        <dbReference type="Proteomes" id="UP001204562"/>
    </source>
</evidence>
<organism evidence="2 4">
    <name type="scientific">Intestinimonas massiliensis</name>
    <name type="common">ex Afouda et al. 2020</name>
    <dbReference type="NCBI Taxonomy" id="1673721"/>
    <lineage>
        <taxon>Bacteria</taxon>
        <taxon>Bacillati</taxon>
        <taxon>Bacillota</taxon>
        <taxon>Clostridia</taxon>
        <taxon>Eubacteriales</taxon>
        <taxon>Intestinimonas</taxon>
    </lineage>
</organism>
<comment type="caution">
    <text evidence="2">The sequence shown here is derived from an EMBL/GenBank/DDBJ whole genome shotgun (WGS) entry which is preliminary data.</text>
</comment>
<evidence type="ECO:0000313" key="2">
    <source>
        <dbReference type="EMBL" id="MCQ4769164.1"/>
    </source>
</evidence>
<protein>
    <submittedName>
        <fullName evidence="2">Tautomerase family protein</fullName>
    </submittedName>
</protein>
<dbReference type="EMBL" id="JAKNJB010000039">
    <property type="protein sequence ID" value="MCG4528623.1"/>
    <property type="molecule type" value="Genomic_DNA"/>
</dbReference>
<dbReference type="AlphaFoldDB" id="A0AAW5JMS7"/>
<proteinExistence type="predicted"/>
<accession>A0AAW5JMS7</accession>
<dbReference type="EMBL" id="JANFYS010000002">
    <property type="protein sequence ID" value="MCQ4769164.1"/>
    <property type="molecule type" value="Genomic_DNA"/>
</dbReference>
<dbReference type="Gene3D" id="3.30.429.10">
    <property type="entry name" value="Macrophage Migration Inhibitory Factor"/>
    <property type="match status" value="1"/>
</dbReference>
<sequence length="128" mass="14025">MPFITLYLPRGCDDGALETSMREITAAGAELLENTLERMIRVTVLEADPERVYQGGAQAEKLAPTVLFRVGPGRSAGAKDAFMDQIASILSRNLGCAKEDVRAYVLDNEEGHHFCIGGKHKDFSKKVK</sequence>
<gene>
    <name evidence="1" type="ORF">L0P79_16380</name>
    <name evidence="2" type="ORF">NE579_01615</name>
</gene>
<reference evidence="1 3" key="1">
    <citation type="submission" date="2022-01" db="EMBL/GenBank/DDBJ databases">
        <title>Collection of gut derived symbiotic bacterial strains cultured from healthy donors.</title>
        <authorList>
            <person name="Lin H."/>
            <person name="Kohout C."/>
            <person name="Waligurski E."/>
            <person name="Pamer E.G."/>
        </authorList>
    </citation>
    <scope>NUCLEOTIDE SEQUENCE [LARGE SCALE GENOMIC DNA]</scope>
    <source>
        <strain evidence="1 3">DFI.3.7</strain>
    </source>
</reference>
<dbReference type="RefSeq" id="WP_050619298.1">
    <property type="nucleotide sequence ID" value="NZ_JAKNJB010000039.1"/>
</dbReference>
<evidence type="ECO:0000313" key="1">
    <source>
        <dbReference type="EMBL" id="MCG4528623.1"/>
    </source>
</evidence>
<dbReference type="InterPro" id="IPR014347">
    <property type="entry name" value="Tautomerase/MIF_sf"/>
</dbReference>
<reference evidence="2" key="2">
    <citation type="submission" date="2022-06" db="EMBL/GenBank/DDBJ databases">
        <title>Isolation of gut microbiota from human fecal samples.</title>
        <authorList>
            <person name="Pamer E.G."/>
            <person name="Barat B."/>
            <person name="Waligurski E."/>
            <person name="Medina S."/>
            <person name="Paddock L."/>
            <person name="Mostad J."/>
        </authorList>
    </citation>
    <scope>NUCLEOTIDE SEQUENCE</scope>
    <source>
        <strain evidence="2">DFI.9.91</strain>
    </source>
</reference>
<name>A0AAW5JMS7_9FIRM</name>